<organism evidence="3 4">
    <name type="scientific">Nocardia cerradoensis</name>
    <dbReference type="NCBI Taxonomy" id="85688"/>
    <lineage>
        <taxon>Bacteria</taxon>
        <taxon>Bacillati</taxon>
        <taxon>Actinomycetota</taxon>
        <taxon>Actinomycetes</taxon>
        <taxon>Mycobacteriales</taxon>
        <taxon>Nocardiaceae</taxon>
        <taxon>Nocardia</taxon>
    </lineage>
</organism>
<feature type="transmembrane region" description="Helical" evidence="2">
    <location>
        <begin position="52"/>
        <end position="73"/>
    </location>
</feature>
<dbReference type="RefSeq" id="WP_094024719.1">
    <property type="nucleotide sequence ID" value="NZ_NGAF01000002.1"/>
</dbReference>
<evidence type="ECO:0000256" key="1">
    <source>
        <dbReference type="SAM" id="MobiDB-lite"/>
    </source>
</evidence>
<accession>A0A231HCF8</accession>
<proteinExistence type="predicted"/>
<name>A0A231HCF8_9NOCA</name>
<evidence type="ECO:0000313" key="3">
    <source>
        <dbReference type="EMBL" id="OXR46509.1"/>
    </source>
</evidence>
<dbReference type="AlphaFoldDB" id="A0A231HCF8"/>
<feature type="transmembrane region" description="Helical" evidence="2">
    <location>
        <begin position="127"/>
        <end position="147"/>
    </location>
</feature>
<feature type="region of interest" description="Disordered" evidence="1">
    <location>
        <begin position="1"/>
        <end position="22"/>
    </location>
</feature>
<dbReference type="Proteomes" id="UP000215506">
    <property type="component" value="Unassembled WGS sequence"/>
</dbReference>
<dbReference type="EMBL" id="NGAF01000002">
    <property type="protein sequence ID" value="OXR46509.1"/>
    <property type="molecule type" value="Genomic_DNA"/>
</dbReference>
<keyword evidence="2" id="KW-0472">Membrane</keyword>
<keyword evidence="2" id="KW-0812">Transmembrane</keyword>
<keyword evidence="4" id="KW-1185">Reference proteome</keyword>
<gene>
    <name evidence="3" type="ORF">B7C42_01479</name>
</gene>
<evidence type="ECO:0000256" key="2">
    <source>
        <dbReference type="SAM" id="Phobius"/>
    </source>
</evidence>
<feature type="transmembrane region" description="Helical" evidence="2">
    <location>
        <begin position="85"/>
        <end position="107"/>
    </location>
</feature>
<evidence type="ECO:0000313" key="4">
    <source>
        <dbReference type="Proteomes" id="UP000215506"/>
    </source>
</evidence>
<feature type="transmembrane region" description="Helical" evidence="2">
    <location>
        <begin position="25"/>
        <end position="46"/>
    </location>
</feature>
<sequence>MLHRARTATGSPPHRRAVRRPGIDGLRGGLVGMAVVVLAAAAHGWAGGGYPGSATAALLLLSAAVAGTFASMLPPAGGAWRRAGVAAALGGGQAASHIALSLLPAHGPGETSCGSGHSGLTSIFPSSWMMLAHTLATVACAALIVAVEHLYAAVSHSVRAVTTRPLPPVDITTPRWRTAARPAWQQWRAGALGSRAPPVLA</sequence>
<keyword evidence="2" id="KW-1133">Transmembrane helix</keyword>
<comment type="caution">
    <text evidence="3">The sequence shown here is derived from an EMBL/GenBank/DDBJ whole genome shotgun (WGS) entry which is preliminary data.</text>
</comment>
<reference evidence="3 4" key="1">
    <citation type="submission" date="2017-07" db="EMBL/GenBank/DDBJ databases">
        <title>First draft Genome Sequence of Nocardia cerradoensis isolated from human infection.</title>
        <authorList>
            <person name="Carrasco G."/>
        </authorList>
    </citation>
    <scope>NUCLEOTIDE SEQUENCE [LARGE SCALE GENOMIC DNA]</scope>
    <source>
        <strain evidence="3 4">CNM20130759</strain>
    </source>
</reference>
<protein>
    <submittedName>
        <fullName evidence="3">Uncharacterized protein</fullName>
    </submittedName>
</protein>